<proteinExistence type="predicted"/>
<dbReference type="Pfam" id="PF00534">
    <property type="entry name" value="Glycos_transf_1"/>
    <property type="match status" value="1"/>
</dbReference>
<dbReference type="InterPro" id="IPR001296">
    <property type="entry name" value="Glyco_trans_1"/>
</dbReference>
<dbReference type="RefSeq" id="WP_252111155.1">
    <property type="nucleotide sequence ID" value="NZ_JAMSCK010000002.1"/>
</dbReference>
<evidence type="ECO:0000256" key="1">
    <source>
        <dbReference type="ARBA" id="ARBA00022679"/>
    </source>
</evidence>
<dbReference type="EMBL" id="JAMSCK010000002">
    <property type="protein sequence ID" value="MCM8568755.1"/>
    <property type="molecule type" value="Genomic_DNA"/>
</dbReference>
<keyword evidence="1 3" id="KW-0808">Transferase</keyword>
<dbReference type="Gene3D" id="3.40.50.2000">
    <property type="entry name" value="Glycogen Phosphorylase B"/>
    <property type="match status" value="2"/>
</dbReference>
<comment type="caution">
    <text evidence="3">The sequence shown here is derived from an EMBL/GenBank/DDBJ whole genome shotgun (WGS) entry which is preliminary data.</text>
</comment>
<dbReference type="Proteomes" id="UP001155077">
    <property type="component" value="Unassembled WGS sequence"/>
</dbReference>
<dbReference type="SUPFAM" id="SSF53756">
    <property type="entry name" value="UDP-Glycosyltransferase/glycogen phosphorylase"/>
    <property type="match status" value="1"/>
</dbReference>
<keyword evidence="4" id="KW-1185">Reference proteome</keyword>
<reference evidence="3" key="1">
    <citation type="submission" date="2022-06" db="EMBL/GenBank/DDBJ databases">
        <title>Gramella sediminis sp. nov., isolated from deep-sea sediment of the Indian Ocean.</title>
        <authorList>
            <person name="Yang L."/>
        </authorList>
    </citation>
    <scope>NUCLEOTIDE SEQUENCE</scope>
    <source>
        <strain evidence="3">HMD3159</strain>
    </source>
</reference>
<gene>
    <name evidence="3" type="ORF">NE848_05160</name>
</gene>
<sequence length="372" mass="42549">MKRIGHFIPQYGTNTGTGKVIEQTVKFLDGLGTFEVFIFKCGNENKYYKLNNITFIEYKTRSKLFPIPFRILKDLFFNKYKLNSIGIHQPFTMNNLLVSLLARIPLDYYPHGCFAPKTLNAPGKKFKKKVYIKFIEKHLITKSRKVVCATESEETHLKEISKEFNTTSVHYPFDVDFFFNSGITYSEFRKENNFKEDDIIFLFVGRWDIYTKGLDILISATKEANRQNAKIKTALVGYSKDEKKLRGLIERSGTKNCVFTLGPMFGESKLAALNSVDYYVQPSRYESFGVSVIEALSVGVPAILSKGCNISREILASKGCYTFNSDPMELADQMLEVTLDKNAKNIGANGRKWVQANLNKTNLESKWTNIYK</sequence>
<keyword evidence="3" id="KW-0328">Glycosyltransferase</keyword>
<protein>
    <submittedName>
        <fullName evidence="3">Glycosyltransferase</fullName>
        <ecNumber evidence="3">2.4.-.-</ecNumber>
    </submittedName>
</protein>
<accession>A0ABT0Z0G8</accession>
<dbReference type="PANTHER" id="PTHR46401:SF2">
    <property type="entry name" value="GLYCOSYLTRANSFERASE WBBK-RELATED"/>
    <property type="match status" value="1"/>
</dbReference>
<name>A0ABT0Z0G8_9FLAO</name>
<evidence type="ECO:0000313" key="4">
    <source>
        <dbReference type="Proteomes" id="UP001155077"/>
    </source>
</evidence>
<organism evidence="3 4">
    <name type="scientific">Gramella jeungdoensis</name>
    <dbReference type="NCBI Taxonomy" id="708091"/>
    <lineage>
        <taxon>Bacteria</taxon>
        <taxon>Pseudomonadati</taxon>
        <taxon>Bacteroidota</taxon>
        <taxon>Flavobacteriia</taxon>
        <taxon>Flavobacteriales</taxon>
        <taxon>Flavobacteriaceae</taxon>
        <taxon>Christiangramia</taxon>
    </lineage>
</organism>
<dbReference type="EC" id="2.4.-.-" evidence="3"/>
<dbReference type="GO" id="GO:0016757">
    <property type="term" value="F:glycosyltransferase activity"/>
    <property type="evidence" value="ECO:0007669"/>
    <property type="project" value="UniProtKB-KW"/>
</dbReference>
<dbReference type="PANTHER" id="PTHR46401">
    <property type="entry name" value="GLYCOSYLTRANSFERASE WBBK-RELATED"/>
    <property type="match status" value="1"/>
</dbReference>
<evidence type="ECO:0000259" key="2">
    <source>
        <dbReference type="Pfam" id="PF00534"/>
    </source>
</evidence>
<evidence type="ECO:0000313" key="3">
    <source>
        <dbReference type="EMBL" id="MCM8568755.1"/>
    </source>
</evidence>
<feature type="domain" description="Glycosyl transferase family 1" evidence="2">
    <location>
        <begin position="187"/>
        <end position="353"/>
    </location>
</feature>